<evidence type="ECO:0000313" key="2">
    <source>
        <dbReference type="EMBL" id="MBS7809338.1"/>
    </source>
</evidence>
<comment type="caution">
    <text evidence="2">The sequence shown here is derived from an EMBL/GenBank/DDBJ whole genome shotgun (WGS) entry which is preliminary data.</text>
</comment>
<dbReference type="RefSeq" id="WP_213668050.1">
    <property type="nucleotide sequence ID" value="NZ_JAHCDA010000001.1"/>
</dbReference>
<keyword evidence="3" id="KW-1185">Reference proteome</keyword>
<keyword evidence="1" id="KW-0732">Signal</keyword>
<reference evidence="2 3" key="1">
    <citation type="submission" date="2021-05" db="EMBL/GenBank/DDBJ databases">
        <title>Roseococcus sp. XZZS9, whole genome shotgun sequencing project.</title>
        <authorList>
            <person name="Zhao G."/>
            <person name="Shen L."/>
        </authorList>
    </citation>
    <scope>NUCLEOTIDE SEQUENCE [LARGE SCALE GENOMIC DNA]</scope>
    <source>
        <strain evidence="2 3">XZZS9</strain>
    </source>
</reference>
<protein>
    <submittedName>
        <fullName evidence="2">Uncharacterized protein</fullName>
    </submittedName>
</protein>
<name>A0ABS5Q7B5_9PROT</name>
<organism evidence="2 3">
    <name type="scientific">Roseococcus pinisoli</name>
    <dbReference type="NCBI Taxonomy" id="2835040"/>
    <lineage>
        <taxon>Bacteria</taxon>
        <taxon>Pseudomonadati</taxon>
        <taxon>Pseudomonadota</taxon>
        <taxon>Alphaproteobacteria</taxon>
        <taxon>Acetobacterales</taxon>
        <taxon>Roseomonadaceae</taxon>
        <taxon>Roseococcus</taxon>
    </lineage>
</organism>
<sequence length="93" mass="10421">MRILPPLLLAFLMAGSATGGELPRDVADFLARRDRCDHFRGEDSVDPARAADIRRALVANCRGTDAELARLKRRHARDPAIRARLQAYDPRVE</sequence>
<gene>
    <name evidence="2" type="ORF">KHU32_00220</name>
</gene>
<dbReference type="EMBL" id="JAHCDA010000001">
    <property type="protein sequence ID" value="MBS7809338.1"/>
    <property type="molecule type" value="Genomic_DNA"/>
</dbReference>
<evidence type="ECO:0000256" key="1">
    <source>
        <dbReference type="SAM" id="SignalP"/>
    </source>
</evidence>
<proteinExistence type="predicted"/>
<evidence type="ECO:0000313" key="3">
    <source>
        <dbReference type="Proteomes" id="UP000766336"/>
    </source>
</evidence>
<feature type="signal peptide" evidence="1">
    <location>
        <begin position="1"/>
        <end position="19"/>
    </location>
</feature>
<accession>A0ABS5Q7B5</accession>
<feature type="chain" id="PRO_5045246138" evidence="1">
    <location>
        <begin position="20"/>
        <end position="93"/>
    </location>
</feature>
<dbReference type="Proteomes" id="UP000766336">
    <property type="component" value="Unassembled WGS sequence"/>
</dbReference>